<organism evidence="1 2">
    <name type="scientific">Pseudomonas viciae</name>
    <dbReference type="NCBI Taxonomy" id="2505979"/>
    <lineage>
        <taxon>Bacteria</taxon>
        <taxon>Pseudomonadati</taxon>
        <taxon>Pseudomonadota</taxon>
        <taxon>Gammaproteobacteria</taxon>
        <taxon>Pseudomonadales</taxon>
        <taxon>Pseudomonadaceae</taxon>
        <taxon>Pseudomonas</taxon>
    </lineage>
</organism>
<protein>
    <submittedName>
        <fullName evidence="1">Uncharacterized protein</fullName>
    </submittedName>
</protein>
<accession>A0ABY8PHY3</accession>
<evidence type="ECO:0000313" key="1">
    <source>
        <dbReference type="EMBL" id="WGO94839.1"/>
    </source>
</evidence>
<gene>
    <name evidence="1" type="ORF">QCD61_07085</name>
</gene>
<name>A0ABY8PHY3_9PSED</name>
<proteinExistence type="predicted"/>
<dbReference type="EMBL" id="CP123771">
    <property type="protein sequence ID" value="WGO94839.1"/>
    <property type="molecule type" value="Genomic_DNA"/>
</dbReference>
<sequence length="77" mass="8677">MDSMVNTPLLFFLLGRKRFVAFFIRDRASRRAVETIRKGTLMAQPFANLSEAFRMFFAFTAAHAAVNSAPKNGVDHP</sequence>
<dbReference type="RefSeq" id="WP_158296349.1">
    <property type="nucleotide sequence ID" value="NZ_CP035088.1"/>
</dbReference>
<evidence type="ECO:0000313" key="2">
    <source>
        <dbReference type="Proteomes" id="UP001227386"/>
    </source>
</evidence>
<dbReference type="Proteomes" id="UP001227386">
    <property type="component" value="Chromosome"/>
</dbReference>
<keyword evidence="2" id="KW-1185">Reference proteome</keyword>
<reference evidence="1 2" key="1">
    <citation type="journal article" date="2012" name="Appl. Soil Ecol.">
        <title>Isolation and characterization of new plant growth-promoting bacterial endophytes.</title>
        <authorList>
            <person name="Rashid S."/>
            <person name="Charles T.C."/>
            <person name="Glick B.R."/>
        </authorList>
    </citation>
    <scope>NUCLEOTIDE SEQUENCE [LARGE SCALE GENOMIC DNA]</scope>
    <source>
        <strain evidence="1 2">YsS1</strain>
    </source>
</reference>